<evidence type="ECO:0000256" key="1">
    <source>
        <dbReference type="SAM" id="MobiDB-lite"/>
    </source>
</evidence>
<protein>
    <submittedName>
        <fullName evidence="2">Uncharacterized protein</fullName>
    </submittedName>
</protein>
<dbReference type="AlphaFoldDB" id="A0A6A5UZ20"/>
<sequence>MSESTVKMQVQPESGGFVTGEVSSNCPTANSQTDPTTTKTYSVFYGHGFGFWVLRGDATNPRQSEAWHPLSFDHDQWDFSSYVTNAGTMKTLRCQRDDQQWPNMLLPTINQVQSVATSKSYGGLKGDLAIFIALLACSMRREDVVKYIPSLLTDSKWNTHSLPHGRTHQHGIVVYIYTCPPSWGNSSADVLRGYEEGVYGKYYQ</sequence>
<feature type="region of interest" description="Disordered" evidence="1">
    <location>
        <begin position="1"/>
        <end position="34"/>
    </location>
</feature>
<name>A0A6A5UZ20_9PLEO</name>
<dbReference type="OrthoDB" id="5243686at2759"/>
<dbReference type="EMBL" id="ML976704">
    <property type="protein sequence ID" value="KAF1969984.1"/>
    <property type="molecule type" value="Genomic_DNA"/>
</dbReference>
<accession>A0A6A5UZ20</accession>
<evidence type="ECO:0000313" key="2">
    <source>
        <dbReference type="EMBL" id="KAF1969984.1"/>
    </source>
</evidence>
<proteinExistence type="predicted"/>
<keyword evidence="3" id="KW-1185">Reference proteome</keyword>
<organism evidence="2 3">
    <name type="scientific">Bimuria novae-zelandiae CBS 107.79</name>
    <dbReference type="NCBI Taxonomy" id="1447943"/>
    <lineage>
        <taxon>Eukaryota</taxon>
        <taxon>Fungi</taxon>
        <taxon>Dikarya</taxon>
        <taxon>Ascomycota</taxon>
        <taxon>Pezizomycotina</taxon>
        <taxon>Dothideomycetes</taxon>
        <taxon>Pleosporomycetidae</taxon>
        <taxon>Pleosporales</taxon>
        <taxon>Massarineae</taxon>
        <taxon>Didymosphaeriaceae</taxon>
        <taxon>Bimuria</taxon>
    </lineage>
</organism>
<feature type="compositionally biased region" description="Polar residues" evidence="1">
    <location>
        <begin position="21"/>
        <end position="34"/>
    </location>
</feature>
<reference evidence="2" key="1">
    <citation type="journal article" date="2020" name="Stud. Mycol.">
        <title>101 Dothideomycetes genomes: a test case for predicting lifestyles and emergence of pathogens.</title>
        <authorList>
            <person name="Haridas S."/>
            <person name="Albert R."/>
            <person name="Binder M."/>
            <person name="Bloem J."/>
            <person name="Labutti K."/>
            <person name="Salamov A."/>
            <person name="Andreopoulos B."/>
            <person name="Baker S."/>
            <person name="Barry K."/>
            <person name="Bills G."/>
            <person name="Bluhm B."/>
            <person name="Cannon C."/>
            <person name="Castanera R."/>
            <person name="Culley D."/>
            <person name="Daum C."/>
            <person name="Ezra D."/>
            <person name="Gonzalez J."/>
            <person name="Henrissat B."/>
            <person name="Kuo A."/>
            <person name="Liang C."/>
            <person name="Lipzen A."/>
            <person name="Lutzoni F."/>
            <person name="Magnuson J."/>
            <person name="Mondo S."/>
            <person name="Nolan M."/>
            <person name="Ohm R."/>
            <person name="Pangilinan J."/>
            <person name="Park H.-J."/>
            <person name="Ramirez L."/>
            <person name="Alfaro M."/>
            <person name="Sun H."/>
            <person name="Tritt A."/>
            <person name="Yoshinaga Y."/>
            <person name="Zwiers L.-H."/>
            <person name="Turgeon B."/>
            <person name="Goodwin S."/>
            <person name="Spatafora J."/>
            <person name="Crous P."/>
            <person name="Grigoriev I."/>
        </authorList>
    </citation>
    <scope>NUCLEOTIDE SEQUENCE</scope>
    <source>
        <strain evidence="2">CBS 107.79</strain>
    </source>
</reference>
<evidence type="ECO:0000313" key="3">
    <source>
        <dbReference type="Proteomes" id="UP000800036"/>
    </source>
</evidence>
<feature type="compositionally biased region" description="Polar residues" evidence="1">
    <location>
        <begin position="1"/>
        <end position="12"/>
    </location>
</feature>
<gene>
    <name evidence="2" type="ORF">BU23DRAFT_219151</name>
</gene>
<dbReference type="Proteomes" id="UP000800036">
    <property type="component" value="Unassembled WGS sequence"/>
</dbReference>